<name>A0A7J4IY43_9ARCH</name>
<comment type="subunit">
    <text evidence="6">Homodimer.</text>
</comment>
<comment type="caution">
    <text evidence="7">The sequence shown here is derived from an EMBL/GenBank/DDBJ whole genome shotgun (WGS) entry which is preliminary data.</text>
</comment>
<dbReference type="CDD" id="cd06223">
    <property type="entry name" value="PRTases_typeI"/>
    <property type="match status" value="1"/>
</dbReference>
<comment type="function">
    <text evidence="6">Catalyzes the transfer of a ribosyl phosphate group from 5-phosphoribose 1-diphosphate to orotate, leading to the formation of orotidine monophosphate (OMP).</text>
</comment>
<dbReference type="InterPro" id="IPR004467">
    <property type="entry name" value="Or_phspho_trans_dom"/>
</dbReference>
<dbReference type="GO" id="GO:0019856">
    <property type="term" value="P:pyrimidine nucleobase biosynthetic process"/>
    <property type="evidence" value="ECO:0007669"/>
    <property type="project" value="TreeGrafter"/>
</dbReference>
<gene>
    <name evidence="6" type="primary">pyrE</name>
    <name evidence="7" type="ORF">HA254_03825</name>
</gene>
<dbReference type="InterPro" id="IPR000836">
    <property type="entry name" value="PRTase_dom"/>
</dbReference>
<feature type="binding site" evidence="6">
    <location>
        <position position="91"/>
    </location>
    <ligand>
        <name>5-phospho-alpha-D-ribose 1-diphosphate</name>
        <dbReference type="ChEBI" id="CHEBI:58017"/>
        <note>ligand shared between dimeric partners</note>
    </ligand>
</feature>
<keyword evidence="4 6" id="KW-0808">Transferase</keyword>
<dbReference type="PANTHER" id="PTHR19278:SF9">
    <property type="entry name" value="URIDINE 5'-MONOPHOSPHATE SYNTHASE"/>
    <property type="match status" value="1"/>
</dbReference>
<dbReference type="GO" id="GO:0000287">
    <property type="term" value="F:magnesium ion binding"/>
    <property type="evidence" value="ECO:0007669"/>
    <property type="project" value="UniProtKB-UniRule"/>
</dbReference>
<feature type="binding site" evidence="6">
    <location>
        <position position="149"/>
    </location>
    <ligand>
        <name>orotate</name>
        <dbReference type="ChEBI" id="CHEBI:30839"/>
    </ligand>
</feature>
<comment type="pathway">
    <text evidence="1 6">Pyrimidine metabolism; UMP biosynthesis via de novo pathway; UMP from orotate: step 1/2.</text>
</comment>
<dbReference type="EC" id="2.4.2.10" evidence="2 6"/>
<dbReference type="EMBL" id="DUGC01000058">
    <property type="protein sequence ID" value="HIH09774.1"/>
    <property type="molecule type" value="Genomic_DNA"/>
</dbReference>
<sequence>MDEREELAIRLHEIGAVKFGLFTLKSGLKSPIYIDLRILVSYPDALKMVGRQLGEKAQGLKFDCIAGIPFAAIAIATAVSLEKNWRMVFPRKEVKDYGTKACVEGKYKAGEKALVIDDLITTGSSKFEAIAPLEKEGLLVEDVLVLIDREQGGQGELAKEGYKLHSVFKVGEVLEILHRHKEIGDALYENAKRYFSNPQKWQEATQ</sequence>
<feature type="binding site" evidence="6">
    <location>
        <position position="95"/>
    </location>
    <ligand>
        <name>5-phospho-alpha-D-ribose 1-diphosphate</name>
        <dbReference type="ChEBI" id="CHEBI:58017"/>
        <note>ligand shared between dimeric partners</note>
    </ligand>
</feature>
<dbReference type="GO" id="GO:0004588">
    <property type="term" value="F:orotate phosphoribosyltransferase activity"/>
    <property type="evidence" value="ECO:0007669"/>
    <property type="project" value="UniProtKB-UniRule"/>
</dbReference>
<dbReference type="InterPro" id="IPR029057">
    <property type="entry name" value="PRTase-like"/>
</dbReference>
<dbReference type="GO" id="GO:0004590">
    <property type="term" value="F:orotidine-5'-phosphate decarboxylase activity"/>
    <property type="evidence" value="ECO:0007669"/>
    <property type="project" value="TreeGrafter"/>
</dbReference>
<dbReference type="InterPro" id="IPR023031">
    <property type="entry name" value="OPRT"/>
</dbReference>
<dbReference type="Gene3D" id="3.40.50.2020">
    <property type="match status" value="1"/>
</dbReference>
<evidence type="ECO:0000256" key="1">
    <source>
        <dbReference type="ARBA" id="ARBA00004889"/>
    </source>
</evidence>
<evidence type="ECO:0000256" key="3">
    <source>
        <dbReference type="ARBA" id="ARBA00022676"/>
    </source>
</evidence>
<dbReference type="NCBIfam" id="TIGR00336">
    <property type="entry name" value="pyrE"/>
    <property type="match status" value="1"/>
</dbReference>
<evidence type="ECO:0000256" key="6">
    <source>
        <dbReference type="HAMAP-Rule" id="MF_01208"/>
    </source>
</evidence>
<protein>
    <recommendedName>
        <fullName evidence="2 6">Orotate phosphoribosyltransferase</fullName>
        <shortName evidence="6">OPRT</shortName>
        <shortName evidence="6">OPRTase</shortName>
        <ecNumber evidence="2 6">2.4.2.10</ecNumber>
    </recommendedName>
</protein>
<keyword evidence="3 6" id="KW-0328">Glycosyltransferase</keyword>
<keyword evidence="5 6" id="KW-0665">Pyrimidine biosynthesis</keyword>
<dbReference type="AlphaFoldDB" id="A0A7J4IY43"/>
<comment type="caution">
    <text evidence="6">Lacks conserved residue(s) required for the propagation of feature annotation.</text>
</comment>
<reference evidence="8" key="1">
    <citation type="journal article" date="2020" name="bioRxiv">
        <title>A rank-normalized archaeal taxonomy based on genome phylogeny resolves widespread incomplete and uneven classifications.</title>
        <authorList>
            <person name="Rinke C."/>
            <person name="Chuvochina M."/>
            <person name="Mussig A.J."/>
            <person name="Chaumeil P.-A."/>
            <person name="Waite D.W."/>
            <person name="Whitman W.B."/>
            <person name="Parks D.H."/>
            <person name="Hugenholtz P."/>
        </authorList>
    </citation>
    <scope>NUCLEOTIDE SEQUENCE [LARGE SCALE GENOMIC DNA]</scope>
</reference>
<feature type="binding site" description="in other chain" evidence="6">
    <location>
        <position position="92"/>
    </location>
    <ligand>
        <name>5-phospho-alpha-D-ribose 1-diphosphate</name>
        <dbReference type="ChEBI" id="CHEBI:58017"/>
        <note>ligand shared between dimeric partners</note>
    </ligand>
</feature>
<comment type="similarity">
    <text evidence="6">Belongs to the purine/pyrimidine phosphoribosyltransferase family. PyrE subfamily.</text>
</comment>
<proteinExistence type="inferred from homology"/>
<evidence type="ECO:0000256" key="4">
    <source>
        <dbReference type="ARBA" id="ARBA00022679"/>
    </source>
</evidence>
<comment type="cofactor">
    <cofactor evidence="6">
        <name>Mg(2+)</name>
        <dbReference type="ChEBI" id="CHEBI:18420"/>
    </cofactor>
</comment>
<feature type="binding site" evidence="6">
    <location>
        <position position="121"/>
    </location>
    <ligand>
        <name>orotate</name>
        <dbReference type="ChEBI" id="CHEBI:30839"/>
    </ligand>
</feature>
<dbReference type="SUPFAM" id="SSF53271">
    <property type="entry name" value="PRTase-like"/>
    <property type="match status" value="1"/>
</dbReference>
<accession>A0A7J4IY43</accession>
<evidence type="ECO:0000313" key="7">
    <source>
        <dbReference type="EMBL" id="HIH09774.1"/>
    </source>
</evidence>
<dbReference type="PANTHER" id="PTHR19278">
    <property type="entry name" value="OROTATE PHOSPHORIBOSYLTRANSFERASE"/>
    <property type="match status" value="1"/>
</dbReference>
<comment type="catalytic activity">
    <reaction evidence="6">
        <text>orotidine 5'-phosphate + diphosphate = orotate + 5-phospho-alpha-D-ribose 1-diphosphate</text>
        <dbReference type="Rhea" id="RHEA:10380"/>
        <dbReference type="ChEBI" id="CHEBI:30839"/>
        <dbReference type="ChEBI" id="CHEBI:33019"/>
        <dbReference type="ChEBI" id="CHEBI:57538"/>
        <dbReference type="ChEBI" id="CHEBI:58017"/>
        <dbReference type="EC" id="2.4.2.10"/>
    </reaction>
</comment>
<keyword evidence="6" id="KW-0460">Magnesium</keyword>
<dbReference type="GO" id="GO:0044205">
    <property type="term" value="P:'de novo' UMP biosynthetic process"/>
    <property type="evidence" value="ECO:0007669"/>
    <property type="project" value="UniProtKB-UniRule"/>
</dbReference>
<dbReference type="UniPathway" id="UPA00070">
    <property type="reaction ID" value="UER00119"/>
</dbReference>
<evidence type="ECO:0000313" key="8">
    <source>
        <dbReference type="Proteomes" id="UP000565078"/>
    </source>
</evidence>
<dbReference type="HAMAP" id="MF_01208">
    <property type="entry name" value="PyrE"/>
    <property type="match status" value="1"/>
</dbReference>
<evidence type="ECO:0000256" key="2">
    <source>
        <dbReference type="ARBA" id="ARBA00011971"/>
    </source>
</evidence>
<feature type="binding site" description="in other chain" evidence="6">
    <location>
        <begin position="117"/>
        <end position="125"/>
    </location>
    <ligand>
        <name>5-phospho-alpha-D-ribose 1-diphosphate</name>
        <dbReference type="ChEBI" id="CHEBI:58017"/>
        <note>ligand shared between dimeric partners</note>
    </ligand>
</feature>
<organism evidence="7 8">
    <name type="scientific">Candidatus Iainarchaeum sp</name>
    <dbReference type="NCBI Taxonomy" id="3101447"/>
    <lineage>
        <taxon>Archaea</taxon>
        <taxon>Candidatus Iainarchaeota</taxon>
        <taxon>Candidatus Iainarchaeia</taxon>
        <taxon>Candidatus Iainarchaeales</taxon>
        <taxon>Candidatus Iainarchaeaceae</taxon>
        <taxon>Candidatus Iainarchaeum</taxon>
    </lineage>
</organism>
<evidence type="ECO:0000256" key="5">
    <source>
        <dbReference type="ARBA" id="ARBA00022975"/>
    </source>
</evidence>
<dbReference type="Proteomes" id="UP000565078">
    <property type="component" value="Unassembled WGS sequence"/>
</dbReference>